<dbReference type="AlphaFoldDB" id="A0A397TJG6"/>
<organism evidence="4 5">
    <name type="scientific">Glomus cerebriforme</name>
    <dbReference type="NCBI Taxonomy" id="658196"/>
    <lineage>
        <taxon>Eukaryota</taxon>
        <taxon>Fungi</taxon>
        <taxon>Fungi incertae sedis</taxon>
        <taxon>Mucoromycota</taxon>
        <taxon>Glomeromycotina</taxon>
        <taxon>Glomeromycetes</taxon>
        <taxon>Glomerales</taxon>
        <taxon>Glomeraceae</taxon>
        <taxon>Glomus</taxon>
    </lineage>
</organism>
<evidence type="ECO:0000313" key="4">
    <source>
        <dbReference type="EMBL" id="RIA95151.1"/>
    </source>
</evidence>
<dbReference type="PROSITE" id="PS50097">
    <property type="entry name" value="BTB"/>
    <property type="match status" value="1"/>
</dbReference>
<dbReference type="InterPro" id="IPR006571">
    <property type="entry name" value="TLDc_dom"/>
</dbReference>
<dbReference type="SUPFAM" id="SSF54695">
    <property type="entry name" value="POZ domain"/>
    <property type="match status" value="1"/>
</dbReference>
<feature type="domain" description="BTB" evidence="2">
    <location>
        <begin position="24"/>
        <end position="94"/>
    </location>
</feature>
<dbReference type="PANTHER" id="PTHR45774:SF3">
    <property type="entry name" value="BTB (POZ) DOMAIN-CONTAINING 2B-RELATED"/>
    <property type="match status" value="1"/>
</dbReference>
<dbReference type="InterPro" id="IPR000210">
    <property type="entry name" value="BTB/POZ_dom"/>
</dbReference>
<gene>
    <name evidence="4" type="ORF">C1645_758327</name>
</gene>
<dbReference type="Gene3D" id="3.30.710.10">
    <property type="entry name" value="Potassium Channel Kv1.1, Chain A"/>
    <property type="match status" value="1"/>
</dbReference>
<evidence type="ECO:0000313" key="5">
    <source>
        <dbReference type="Proteomes" id="UP000265703"/>
    </source>
</evidence>
<name>A0A397TJG6_9GLOM</name>
<comment type="caution">
    <text evidence="4">The sequence shown here is derived from an EMBL/GenBank/DDBJ whole genome shotgun (WGS) entry which is preliminary data.</text>
</comment>
<dbReference type="Proteomes" id="UP000265703">
    <property type="component" value="Unassembled WGS sequence"/>
</dbReference>
<feature type="region of interest" description="Disordered" evidence="1">
    <location>
        <begin position="276"/>
        <end position="315"/>
    </location>
</feature>
<dbReference type="Pfam" id="PF00651">
    <property type="entry name" value="BTB"/>
    <property type="match status" value="1"/>
</dbReference>
<dbReference type="Gene3D" id="1.25.40.420">
    <property type="match status" value="1"/>
</dbReference>
<sequence length="509" mass="59773">MMNFQFYQKLSHDFTELYEDDTYCDISIEAGQSPNNKIFRAHSLILSYRSSYFRRILSRETAGKRIKCIKLNSSCETILVILKYIYTGVLTLEDQSTYEILNLLVITEKFCLQELVKHLQSYLLDYHTPWLKQNFDLIYKTSFQHESFQELQKFCNDIITKNPAIIFNSQDFTSIQENFLISLLQRDNLCMKEIQIWNHVIRWGIEQNPSLTNDPTNWSSDEFKVLEITLKRCIPLIRFFELTSQEFYDKVRPYKRILSPHLYEDLMRYYMKPGSQPSSNILASRRRTTSFRHNRNKSISSSNSRPSSRSNSRSNSPAPLYFDFRNDDMNSELITSEYANLIASWIGRKDYFDFMDCPYDFKLLFRASVDGFTPINFHKICDNRPSTLVVIKIRGTGEIIGGYNPIRWKPLKGSWGNTEDSFIFSLRGQYNSLKSPILSRLVKGQNTYALNYEPNLGPSFGIADLKIEGNNFRNECKCYCLKGCYEKSIRMTTGFFSIEDYEVFQIIRK</sequence>
<dbReference type="CDD" id="cd18186">
    <property type="entry name" value="BTB_POZ_ZBTB_KLHL-like"/>
    <property type="match status" value="1"/>
</dbReference>
<feature type="domain" description="TLDc" evidence="3">
    <location>
        <begin position="332"/>
        <end position="507"/>
    </location>
</feature>
<protein>
    <recommendedName>
        <fullName evidence="6">BTB/POZ domain-containing protein</fullName>
    </recommendedName>
</protein>
<accession>A0A397TJG6</accession>
<evidence type="ECO:0000259" key="3">
    <source>
        <dbReference type="PROSITE" id="PS51886"/>
    </source>
</evidence>
<evidence type="ECO:0008006" key="6">
    <source>
        <dbReference type="Google" id="ProtNLM"/>
    </source>
</evidence>
<dbReference type="InterPro" id="IPR011333">
    <property type="entry name" value="SKP1/BTB/POZ_sf"/>
</dbReference>
<evidence type="ECO:0000259" key="2">
    <source>
        <dbReference type="PROSITE" id="PS50097"/>
    </source>
</evidence>
<feature type="compositionally biased region" description="Basic residues" evidence="1">
    <location>
        <begin position="284"/>
        <end position="296"/>
    </location>
</feature>
<dbReference type="Pfam" id="PF07707">
    <property type="entry name" value="BACK"/>
    <property type="match status" value="1"/>
</dbReference>
<dbReference type="InterPro" id="IPR011705">
    <property type="entry name" value="BACK"/>
</dbReference>
<proteinExistence type="predicted"/>
<dbReference type="OrthoDB" id="2355501at2759"/>
<dbReference type="Pfam" id="PF07534">
    <property type="entry name" value="TLD"/>
    <property type="match status" value="1"/>
</dbReference>
<evidence type="ECO:0000256" key="1">
    <source>
        <dbReference type="SAM" id="MobiDB-lite"/>
    </source>
</evidence>
<dbReference type="PANTHER" id="PTHR45774">
    <property type="entry name" value="BTB/POZ DOMAIN-CONTAINING"/>
    <property type="match status" value="1"/>
</dbReference>
<keyword evidence="5" id="KW-1185">Reference proteome</keyword>
<dbReference type="SMART" id="SM00225">
    <property type="entry name" value="BTB"/>
    <property type="match status" value="1"/>
</dbReference>
<dbReference type="PROSITE" id="PS51886">
    <property type="entry name" value="TLDC"/>
    <property type="match status" value="1"/>
</dbReference>
<dbReference type="EMBL" id="QKYT01000067">
    <property type="protein sequence ID" value="RIA95151.1"/>
    <property type="molecule type" value="Genomic_DNA"/>
</dbReference>
<feature type="compositionally biased region" description="Low complexity" evidence="1">
    <location>
        <begin position="297"/>
        <end position="315"/>
    </location>
</feature>
<reference evidence="4 5" key="1">
    <citation type="submission" date="2018-06" db="EMBL/GenBank/DDBJ databases">
        <title>Comparative genomics reveals the genomic features of Rhizophagus irregularis, R. cerebriforme, R. diaphanum and Gigaspora rosea, and their symbiotic lifestyle signature.</title>
        <authorList>
            <person name="Morin E."/>
            <person name="San Clemente H."/>
            <person name="Chen E.C.H."/>
            <person name="De La Providencia I."/>
            <person name="Hainaut M."/>
            <person name="Kuo A."/>
            <person name="Kohler A."/>
            <person name="Murat C."/>
            <person name="Tang N."/>
            <person name="Roy S."/>
            <person name="Loubradou J."/>
            <person name="Henrissat B."/>
            <person name="Grigoriev I.V."/>
            <person name="Corradi N."/>
            <person name="Roux C."/>
            <person name="Martin F.M."/>
        </authorList>
    </citation>
    <scope>NUCLEOTIDE SEQUENCE [LARGE SCALE GENOMIC DNA]</scope>
    <source>
        <strain evidence="4 5">DAOM 227022</strain>
    </source>
</reference>